<evidence type="ECO:0000313" key="4">
    <source>
        <dbReference type="EMBL" id="CAD8280885.1"/>
    </source>
</evidence>
<dbReference type="SUPFAM" id="SSF54575">
    <property type="entry name" value="Ribosomal protein L31e"/>
    <property type="match status" value="1"/>
</dbReference>
<dbReference type="GO" id="GO:0022625">
    <property type="term" value="C:cytosolic large ribosomal subunit"/>
    <property type="evidence" value="ECO:0007669"/>
    <property type="project" value="TreeGrafter"/>
</dbReference>
<reference evidence="4" key="1">
    <citation type="submission" date="2021-01" db="EMBL/GenBank/DDBJ databases">
        <authorList>
            <person name="Corre E."/>
            <person name="Pelletier E."/>
            <person name="Niang G."/>
            <person name="Scheremetjew M."/>
            <person name="Finn R."/>
            <person name="Kale V."/>
            <person name="Holt S."/>
            <person name="Cochrane G."/>
            <person name="Meng A."/>
            <person name="Brown T."/>
            <person name="Cohen L."/>
        </authorList>
    </citation>
    <scope>NUCLEOTIDE SEQUENCE</scope>
    <source>
        <strain evidence="4">CCMP219</strain>
    </source>
</reference>
<dbReference type="InterPro" id="IPR020052">
    <property type="entry name" value="Ribosomal_eL31_CS"/>
</dbReference>
<comment type="similarity">
    <text evidence="1">Belongs to the eukaryotic ribosomal protein eL31 family.</text>
</comment>
<dbReference type="InterPro" id="IPR023621">
    <property type="entry name" value="Ribosomal_eL31_dom_sf"/>
</dbReference>
<dbReference type="SMART" id="SM01380">
    <property type="entry name" value="Ribosomal_L31e"/>
    <property type="match status" value="1"/>
</dbReference>
<evidence type="ECO:0000256" key="1">
    <source>
        <dbReference type="ARBA" id="ARBA00010808"/>
    </source>
</evidence>
<dbReference type="EMBL" id="HBEC01001938">
    <property type="protein sequence ID" value="CAD8280885.1"/>
    <property type="molecule type" value="Transcribed_RNA"/>
</dbReference>
<dbReference type="PROSITE" id="PS01144">
    <property type="entry name" value="RIBOSOMAL_L31E"/>
    <property type="match status" value="1"/>
</dbReference>
<accession>A0A7R9YQI8</accession>
<evidence type="ECO:0000256" key="3">
    <source>
        <dbReference type="ARBA" id="ARBA00023274"/>
    </source>
</evidence>
<dbReference type="GO" id="GO:0002181">
    <property type="term" value="P:cytoplasmic translation"/>
    <property type="evidence" value="ECO:0007669"/>
    <property type="project" value="TreeGrafter"/>
</dbReference>
<keyword evidence="3" id="KW-0687">Ribonucleoprotein</keyword>
<dbReference type="PANTHER" id="PTHR10956">
    <property type="entry name" value="60S RIBOSOMAL PROTEIN L31"/>
    <property type="match status" value="1"/>
</dbReference>
<organism evidence="4">
    <name type="scientific">Chlamydomonas euryale</name>
    <dbReference type="NCBI Taxonomy" id="1486919"/>
    <lineage>
        <taxon>Eukaryota</taxon>
        <taxon>Viridiplantae</taxon>
        <taxon>Chlorophyta</taxon>
        <taxon>core chlorophytes</taxon>
        <taxon>Chlorophyceae</taxon>
        <taxon>CS clade</taxon>
        <taxon>Chlamydomonadales</taxon>
        <taxon>Chlamydomonadaceae</taxon>
        <taxon>Chlamydomonas</taxon>
    </lineage>
</organism>
<evidence type="ECO:0000256" key="2">
    <source>
        <dbReference type="ARBA" id="ARBA00022980"/>
    </source>
</evidence>
<dbReference type="InterPro" id="IPR000054">
    <property type="entry name" value="Ribosomal_eL31"/>
</dbReference>
<proteinExistence type="inferred from homology"/>
<dbReference type="CDD" id="cd00463">
    <property type="entry name" value="Ribosomal_L31e"/>
    <property type="match status" value="1"/>
</dbReference>
<dbReference type="PANTHER" id="PTHR10956:SF0">
    <property type="entry name" value="60S RIBOSOMAL PROTEIN L31"/>
    <property type="match status" value="1"/>
</dbReference>
<dbReference type="AlphaFoldDB" id="A0A7R9YQI8"/>
<dbReference type="Pfam" id="PF01198">
    <property type="entry name" value="Ribosomal_L31e"/>
    <property type="match status" value="1"/>
</dbReference>
<gene>
    <name evidence="4" type="ORF">CEUR00632_LOCUS920</name>
</gene>
<name>A0A7R9YQI8_9CHLO</name>
<evidence type="ECO:0008006" key="5">
    <source>
        <dbReference type="Google" id="ProtNLM"/>
    </source>
</evidence>
<protein>
    <recommendedName>
        <fullName evidence="5">60S ribosomal protein L31</fullName>
    </recommendedName>
</protein>
<dbReference type="NCBIfam" id="NF002258">
    <property type="entry name" value="PRK01192.1-1"/>
    <property type="match status" value="1"/>
</dbReference>
<dbReference type="FunFam" id="3.10.440.10:FF:000001">
    <property type="entry name" value="60S ribosomal protein L31"/>
    <property type="match status" value="1"/>
</dbReference>
<keyword evidence="2" id="KW-0689">Ribosomal protein</keyword>
<dbReference type="Gene3D" id="3.10.440.10">
    <property type="match status" value="1"/>
</dbReference>
<sequence length="116" mass="13253">MAKGERKTKDVVTREYTINLHKRCHKTTFKKKAPKAVKQIREFAAKMMSTSDVRLDVKLNKAVWSQGIKNVPTRIRVQISRRRNDDEDAKEEMYAFVTVADDQTTKGKGTVVVADA</sequence>
<dbReference type="GO" id="GO:0003735">
    <property type="term" value="F:structural constituent of ribosome"/>
    <property type="evidence" value="ECO:0007669"/>
    <property type="project" value="InterPro"/>
</dbReference>